<dbReference type="PROSITE" id="PS51915">
    <property type="entry name" value="ZAD"/>
    <property type="match status" value="1"/>
</dbReference>
<dbReference type="SMART" id="SM00868">
    <property type="entry name" value="zf-AD"/>
    <property type="match status" value="1"/>
</dbReference>
<dbReference type="VEuPathDB" id="VectorBase:AARA014791"/>
<sequence length="619" mass="70244">MTREMSDKSIIYLDKNVPPPLVPLSNCHARAIPTSYIANCRLCLGTEFGNRCTTIIDESLIAMMKQVFPIVIVNKIGLPMNVCTECVKTVEAFYMFSSQVLANQNKLSETLPNNIRPEQNNDGVECRENPIPTQKAQENVPREEPEEPEVPIDSDLLIKIEKEDEERGEQPDPLSTADDCGIVFEVIDEIPGIKLEEEATYPMEVISHAENDPQSMEKTTNPLEIKSGTDIDPLLEETTANSIEVKPDAGIELKLEVKDEIEIDPPAEGIEDSEDQPRDPLSRPQPKKRRKKSGPSRVIHYCPTHDYSIKLKQMKSVSDLNEFNQRLEDETFMKQVINYLQIETGETRADYLMNKSLDLLFNRQFLTQCGWRGRKSVSLPGYRKILELFSRLGAMYGVNLPGCKVRDYFSLKCKNAKRRANQQMLGKVVDEQQSESEDESIEQTGGILPASFAGEQPHKRRTPDGSVRVVPLCLAHTGCTFNLKQVSSEPELDEFNRRLRNEEYMKQVINYLQFETGEERSDHLMNKSLDILFNRKFLATCTWRGINGKIPFVVYSKVQELFGWLGAKDGKRLLGCTVRDYFILKLKNAKRRAMLGVQSHEITGIGIGTTLEAEHSCCK</sequence>
<dbReference type="Gene3D" id="3.40.1800.20">
    <property type="match status" value="1"/>
</dbReference>
<evidence type="ECO:0000313" key="2">
    <source>
        <dbReference type="EnsemblMetazoa" id="AARA014791-PA"/>
    </source>
</evidence>
<dbReference type="EMBL" id="APCN01003692">
    <property type="status" value="NOT_ANNOTATED_CDS"/>
    <property type="molecule type" value="Genomic_DNA"/>
</dbReference>
<dbReference type="Pfam" id="PF07776">
    <property type="entry name" value="zf-AD"/>
    <property type="match status" value="1"/>
</dbReference>
<dbReference type="GO" id="GO:0005634">
    <property type="term" value="C:nucleus"/>
    <property type="evidence" value="ECO:0007669"/>
    <property type="project" value="InterPro"/>
</dbReference>
<dbReference type="KEGG" id="aara:120896676"/>
<dbReference type="EnsemblMetazoa" id="AARA014791-RA">
    <property type="protein sequence ID" value="AARA014791-PA"/>
    <property type="gene ID" value="AARA014791"/>
</dbReference>
<dbReference type="SUPFAM" id="SSF57716">
    <property type="entry name" value="Glucocorticoid receptor-like (DNA-binding domain)"/>
    <property type="match status" value="1"/>
</dbReference>
<proteinExistence type="predicted"/>
<dbReference type="GeneID" id="120896676"/>
<protein>
    <submittedName>
        <fullName evidence="2">Uncharacterized protein</fullName>
    </submittedName>
</protein>
<organism evidence="2 3">
    <name type="scientific">Anopheles arabiensis</name>
    <name type="common">Mosquito</name>
    <dbReference type="NCBI Taxonomy" id="7173"/>
    <lineage>
        <taxon>Eukaryota</taxon>
        <taxon>Metazoa</taxon>
        <taxon>Ecdysozoa</taxon>
        <taxon>Arthropoda</taxon>
        <taxon>Hexapoda</taxon>
        <taxon>Insecta</taxon>
        <taxon>Pterygota</taxon>
        <taxon>Neoptera</taxon>
        <taxon>Endopterygota</taxon>
        <taxon>Diptera</taxon>
        <taxon>Nematocera</taxon>
        <taxon>Culicoidea</taxon>
        <taxon>Culicidae</taxon>
        <taxon>Anophelinae</taxon>
        <taxon>Anopheles</taxon>
    </lineage>
</organism>
<name>A0A182IH56_ANOAR</name>
<reference evidence="2" key="1">
    <citation type="submission" date="2022-08" db="UniProtKB">
        <authorList>
            <consortium name="EnsemblMetazoa"/>
        </authorList>
    </citation>
    <scope>IDENTIFICATION</scope>
    <source>
        <strain evidence="2">Dongola</strain>
    </source>
</reference>
<feature type="compositionally biased region" description="Basic residues" evidence="1">
    <location>
        <begin position="285"/>
        <end position="294"/>
    </location>
</feature>
<accession>A0A182IH56</accession>
<evidence type="ECO:0000256" key="1">
    <source>
        <dbReference type="SAM" id="MobiDB-lite"/>
    </source>
</evidence>
<dbReference type="RefSeq" id="XP_040156920.1">
    <property type="nucleotide sequence ID" value="XM_040300986.1"/>
</dbReference>
<keyword evidence="3" id="KW-1185">Reference proteome</keyword>
<dbReference type="InterPro" id="IPR032071">
    <property type="entry name" value="DUF4806"/>
</dbReference>
<dbReference type="Pfam" id="PF16064">
    <property type="entry name" value="DUF4806"/>
    <property type="match status" value="2"/>
</dbReference>
<dbReference type="AlphaFoldDB" id="A0A182IH56"/>
<feature type="compositionally biased region" description="Acidic residues" evidence="1">
    <location>
        <begin position="262"/>
        <end position="274"/>
    </location>
</feature>
<dbReference type="RefSeq" id="XP_040156921.1">
    <property type="nucleotide sequence ID" value="XM_040300987.1"/>
</dbReference>
<feature type="region of interest" description="Disordered" evidence="1">
    <location>
        <begin position="111"/>
        <end position="152"/>
    </location>
</feature>
<feature type="compositionally biased region" description="Polar residues" evidence="1">
    <location>
        <begin position="111"/>
        <end position="122"/>
    </location>
</feature>
<dbReference type="Proteomes" id="UP000075840">
    <property type="component" value="Unassembled WGS sequence"/>
</dbReference>
<feature type="region of interest" description="Disordered" evidence="1">
    <location>
        <begin position="262"/>
        <end position="298"/>
    </location>
</feature>
<dbReference type="VEuPathDB" id="VectorBase:AARA21_003215"/>
<evidence type="ECO:0000313" key="3">
    <source>
        <dbReference type="Proteomes" id="UP000075840"/>
    </source>
</evidence>
<dbReference type="GO" id="GO:0008270">
    <property type="term" value="F:zinc ion binding"/>
    <property type="evidence" value="ECO:0007669"/>
    <property type="project" value="UniProtKB-UniRule"/>
</dbReference>
<dbReference type="InterPro" id="IPR012934">
    <property type="entry name" value="Znf_AD"/>
</dbReference>